<dbReference type="GeneID" id="25254392"/>
<dbReference type="RefSeq" id="XP_013229171.1">
    <property type="nucleotide sequence ID" value="XM_013373717.1"/>
</dbReference>
<feature type="compositionally biased region" description="Polar residues" evidence="1">
    <location>
        <begin position="218"/>
        <end position="239"/>
    </location>
</feature>
<feature type="region of interest" description="Disordered" evidence="1">
    <location>
        <begin position="1204"/>
        <end position="1229"/>
    </location>
</feature>
<feature type="compositionally biased region" description="Low complexity" evidence="1">
    <location>
        <begin position="868"/>
        <end position="881"/>
    </location>
</feature>
<feature type="compositionally biased region" description="Basic and acidic residues" evidence="1">
    <location>
        <begin position="19"/>
        <end position="30"/>
    </location>
</feature>
<reference evidence="2" key="2">
    <citation type="submission" date="2013-10" db="EMBL/GenBank/DDBJ databases">
        <authorList>
            <person name="Aslett M."/>
        </authorList>
    </citation>
    <scope>NUCLEOTIDE SEQUENCE [LARGE SCALE GENOMIC DNA]</scope>
    <source>
        <strain evidence="2">Houghton</strain>
    </source>
</reference>
<dbReference type="PANTHER" id="PTHR24330">
    <property type="entry name" value="HOMEOBOX PROTEIN BARH-LIKE"/>
    <property type="match status" value="1"/>
</dbReference>
<dbReference type="Proteomes" id="UP000030747">
    <property type="component" value="Unassembled WGS sequence"/>
</dbReference>
<feature type="region of interest" description="Disordered" evidence="1">
    <location>
        <begin position="614"/>
        <end position="635"/>
    </location>
</feature>
<feature type="region of interest" description="Disordered" evidence="1">
    <location>
        <begin position="832"/>
        <end position="886"/>
    </location>
</feature>
<dbReference type="InterPro" id="IPR052145">
    <property type="entry name" value="Mediator/Homeobox_domain"/>
</dbReference>
<dbReference type="VEuPathDB" id="ToxoDB:ETH2_1338900"/>
<feature type="compositionally biased region" description="Low complexity" evidence="1">
    <location>
        <begin position="620"/>
        <end position="630"/>
    </location>
</feature>
<feature type="compositionally biased region" description="Low complexity" evidence="1">
    <location>
        <begin position="65"/>
        <end position="89"/>
    </location>
</feature>
<feature type="region of interest" description="Disordered" evidence="1">
    <location>
        <begin position="1243"/>
        <end position="1308"/>
    </location>
</feature>
<reference evidence="2" key="1">
    <citation type="submission" date="2013-10" db="EMBL/GenBank/DDBJ databases">
        <title>Genomic analysis of the causative agents of coccidiosis in chickens.</title>
        <authorList>
            <person name="Reid A.J."/>
            <person name="Blake D."/>
            <person name="Billington K."/>
            <person name="Browne H."/>
            <person name="Dunn M."/>
            <person name="Hung S."/>
            <person name="Kawahara F."/>
            <person name="Miranda-Saavedra D."/>
            <person name="Mourier T."/>
            <person name="Nagra H."/>
            <person name="Otto T.D."/>
            <person name="Rawlings N."/>
            <person name="Sanchez A."/>
            <person name="Sanders M."/>
            <person name="Subramaniam C."/>
            <person name="Tay Y."/>
            <person name="Dear P."/>
            <person name="Doerig C."/>
            <person name="Gruber A."/>
            <person name="Parkinson J."/>
            <person name="Shirley M."/>
            <person name="Wan K.L."/>
            <person name="Berriman M."/>
            <person name="Tomley F."/>
            <person name="Pain A."/>
        </authorList>
    </citation>
    <scope>NUCLEOTIDE SEQUENCE [LARGE SCALE GENOMIC DNA]</scope>
    <source>
        <strain evidence="2">Houghton</strain>
    </source>
</reference>
<gene>
    <name evidence="2" type="ORF">ETH_00026480</name>
</gene>
<feature type="region of interest" description="Disordered" evidence="1">
    <location>
        <begin position="910"/>
        <end position="929"/>
    </location>
</feature>
<feature type="compositionally biased region" description="Low complexity" evidence="1">
    <location>
        <begin position="1101"/>
        <end position="1111"/>
    </location>
</feature>
<sequence>MEQQHKQLLFSAALRQEEYKQQVREQERLKSTAPTHAAPPLKQQQQQQQAEGQAHPAAVLPPRKQPQLPQGCLLQLPQAKQQRQQPLQREPQHSQRRAVSSGSPPGPSPIRPVAEGPIREDNCQHKGVFCLLSTPEDSGNKALQKESPAPPSWTFTRAARACSSSSSSKCKDASRSGRYAAGVRGQAAASTGAARVAAAVTSAAAAARLRSRERQRPQLASRSSLRPQNSEQHLQQKQRSLNALGRPLRESSQVCLQSRLLLRLQTAQQQSQQQQRQQHQMLRQRCSWSVASFLPLRKEAAEGLLSLRARSLAAAPQQQQQLPSLQRPLSFQEELLLLRRLWEANHAVSTAAQRQVTQRSQQQQRQHRQQQTDVVDTLLLQQVLEERTAESTRAKRQLLLLRQLQHQKTKLELLRRQQQSCSRKLTQKLAPAALRWWRSNSSSSSSGNAGAERSGKGPPECLLTGILEGPHLPLEGELWLRRLHWELNFEIRQWQQQQSSGSGSSRTSNKQVVTLLQLIKKKCVKRRRKKETQLRRQAVSSFHKASRQMTLWASSSSSSSSSRSWFTLHAHHRVVSISGSGEVRIFSSSAASWQQQNAVVEPFELFFDTCSSSDGSEELQQPQQQQSKAQNKQRKKQLHRLLLRQWSLRKPRASEAETAPALAAPAETAVAAATTAKPESAHCNSGQLHGCSGPLPATFDILHTSEDRGSKLTAASAAAKASPAFSEGVEHLNAAFFTGLQLFAAANCFLWLLCRGASLLQLRLYLRRGSRQQLLQEQQQQQQRLRQMLLDERCLALDRHGTSADAALLAWRGAQLAHEIFVRQQHVQQQQQQRERQEQQQKQLQQQPPQQQEWQQPQDCFLVEPGTDRTPPGSSSTSSSKKTPDCNTQYLGEKPERGSCCSGCSRCCSRSVGKSGGHPRRSSRSLSYDFPRKHRLPLSSLRSLPVGSSSSFWSHRRRSSCQRSSSDSNFCRGSSSNADNVLPPYVRSLPDAGKACARLDALQVERAWSSKSFSSNNGCSDSSSSPCCCHRSNCSSSSSSSSSSRCGCGNEGCDREGVLNKSASFKDVLRLPINWARRLTNMGKKESYRRGAVATAASHKLPPLQQQQNRPPADELGLSADSCSSGLQHQVPDAELQHQQKVSTGLHEEAQQQQQPEQQQQQQQQHSRQQQQQTATTERTCEDAALSLLKATFELHRAGPHTQGLLLPQAGADGGPQGPLSCPRGPPADAAALLLDLDDIAGAFGQETPPHVEGPQGGSCEKTQFGSPGGPPQQPRQGAPQGPLGPPGAPQGPLGAPQEGWRWGAPGTFSGAQELQQQMLSRGSPAEGALRDPAAAAAAAAAAEERFNCRADWASAAAETLRGVCTPHADSPGGGGEPTSASESRGTAAAAAAAAAATAAAAARAGTQEAGGPPFWLFGAVLDARESLGEGGEWELLVTDGLGVFAAAAAAEAAAAVVQQVQQTSLVPPLPQLERLRNAQGHFLLQVKGEDPKNQTVHILAFRAKAPREEVKEKLNFLLALLAGEQQQQILNK</sequence>
<dbReference type="VEuPathDB" id="ToxoDB:ETH_00026480"/>
<accession>U6KSF7</accession>
<feature type="region of interest" description="Disordered" evidence="1">
    <location>
        <begin position="1085"/>
        <end position="1178"/>
    </location>
</feature>
<feature type="region of interest" description="Disordered" evidence="1">
    <location>
        <begin position="208"/>
        <end position="239"/>
    </location>
</feature>
<feature type="compositionally biased region" description="Low complexity" evidence="1">
    <location>
        <begin position="1151"/>
        <end position="1173"/>
    </location>
</feature>
<protein>
    <submittedName>
        <fullName evidence="2">Uncharacterized protein</fullName>
    </submittedName>
</protein>
<dbReference type="VEuPathDB" id="ToxoDB:ETH2_1339900"/>
<dbReference type="EMBL" id="HG673835">
    <property type="protein sequence ID" value="CDJ38333.1"/>
    <property type="molecule type" value="Genomic_DNA"/>
</dbReference>
<evidence type="ECO:0000256" key="1">
    <source>
        <dbReference type="SAM" id="MobiDB-lite"/>
    </source>
</evidence>
<feature type="region of interest" description="Disordered" evidence="1">
    <location>
        <begin position="19"/>
        <end position="117"/>
    </location>
</feature>
<name>U6KSF7_EIMTE</name>
<evidence type="ECO:0000313" key="2">
    <source>
        <dbReference type="EMBL" id="CDJ38333.1"/>
    </source>
</evidence>
<evidence type="ECO:0000313" key="3">
    <source>
        <dbReference type="Proteomes" id="UP000030747"/>
    </source>
</evidence>
<keyword evidence="3" id="KW-1185">Reference proteome</keyword>
<proteinExistence type="predicted"/>
<dbReference type="OrthoDB" id="349563at2759"/>
<organism evidence="2 3">
    <name type="scientific">Eimeria tenella</name>
    <name type="common">Coccidian parasite</name>
    <dbReference type="NCBI Taxonomy" id="5802"/>
    <lineage>
        <taxon>Eukaryota</taxon>
        <taxon>Sar</taxon>
        <taxon>Alveolata</taxon>
        <taxon>Apicomplexa</taxon>
        <taxon>Conoidasida</taxon>
        <taxon>Coccidia</taxon>
        <taxon>Eucoccidiorida</taxon>
        <taxon>Eimeriorina</taxon>
        <taxon>Eimeriidae</taxon>
        <taxon>Eimeria</taxon>
    </lineage>
</organism>
<feature type="compositionally biased region" description="Low complexity" evidence="1">
    <location>
        <begin position="38"/>
        <end position="58"/>
    </location>
</feature>
<feature type="compositionally biased region" description="Low complexity" evidence="1">
    <location>
        <begin position="840"/>
        <end position="858"/>
    </location>
</feature>
<feature type="region of interest" description="Disordered" evidence="1">
    <location>
        <begin position="1367"/>
        <end position="1387"/>
    </location>
</feature>